<evidence type="ECO:0000313" key="1">
    <source>
        <dbReference type="Proteomes" id="UP000095287"/>
    </source>
</evidence>
<name>A0A1I7ZBZ2_9BILA</name>
<proteinExistence type="predicted"/>
<reference evidence="2" key="1">
    <citation type="submission" date="2016-11" db="UniProtKB">
        <authorList>
            <consortium name="WormBaseParasite"/>
        </authorList>
    </citation>
    <scope>IDENTIFICATION</scope>
</reference>
<keyword evidence="1" id="KW-1185">Reference proteome</keyword>
<protein>
    <submittedName>
        <fullName evidence="2">CKK domain-containing protein</fullName>
    </submittedName>
</protein>
<dbReference type="Proteomes" id="UP000095287">
    <property type="component" value="Unplaced"/>
</dbReference>
<accession>A0A1I7ZBZ2</accession>
<dbReference type="AlphaFoldDB" id="A0A1I7ZBZ2"/>
<dbReference type="WBParaSite" id="L893_g24990.t1">
    <property type="protein sequence ID" value="L893_g24990.t1"/>
    <property type="gene ID" value="L893_g24990"/>
</dbReference>
<organism evidence="1 2">
    <name type="scientific">Steinernema glaseri</name>
    <dbReference type="NCBI Taxonomy" id="37863"/>
    <lineage>
        <taxon>Eukaryota</taxon>
        <taxon>Metazoa</taxon>
        <taxon>Ecdysozoa</taxon>
        <taxon>Nematoda</taxon>
        <taxon>Chromadorea</taxon>
        <taxon>Rhabditida</taxon>
        <taxon>Tylenchina</taxon>
        <taxon>Panagrolaimomorpha</taxon>
        <taxon>Strongyloidoidea</taxon>
        <taxon>Steinernematidae</taxon>
        <taxon>Steinernema</taxon>
    </lineage>
</organism>
<evidence type="ECO:0000313" key="2">
    <source>
        <dbReference type="WBParaSite" id="L893_g24990.t1"/>
    </source>
</evidence>
<sequence length="67" mass="7624">MRSKCSLISLQQLTDSYLFALINNFPAQAVFVVFSEEHKTHIIHQFEEFVPTDEVAPRGACTIEDPI</sequence>